<keyword evidence="4 10" id="KW-0677">Repeat</keyword>
<keyword evidence="6 8" id="KW-0342">GTP-binding</keyword>
<evidence type="ECO:0000256" key="9">
    <source>
        <dbReference type="PROSITE-ProRule" id="PRU01049"/>
    </source>
</evidence>
<dbReference type="PRINTS" id="PR00449">
    <property type="entry name" value="RASTRNSFRMNG"/>
</dbReference>
<gene>
    <name evidence="8 13" type="primary">der</name>
    <name evidence="13" type="ORF">H9862_05925</name>
</gene>
<evidence type="ECO:0000256" key="4">
    <source>
        <dbReference type="ARBA" id="ARBA00022737"/>
    </source>
</evidence>
<dbReference type="InterPro" id="IPR027417">
    <property type="entry name" value="P-loop_NTPase"/>
</dbReference>
<organism evidence="13 14">
    <name type="scientific">Candidatus Akkermansia intestinigallinarum</name>
    <dbReference type="NCBI Taxonomy" id="2838431"/>
    <lineage>
        <taxon>Bacteria</taxon>
        <taxon>Pseudomonadati</taxon>
        <taxon>Verrucomicrobiota</taxon>
        <taxon>Verrucomicrobiia</taxon>
        <taxon>Verrucomicrobiales</taxon>
        <taxon>Akkermansiaceae</taxon>
        <taxon>Akkermansia</taxon>
    </lineage>
</organism>
<dbReference type="InterPro" id="IPR031166">
    <property type="entry name" value="G_ENGA"/>
</dbReference>
<feature type="binding site" evidence="8">
    <location>
        <begin position="250"/>
        <end position="254"/>
    </location>
    <ligand>
        <name>GTP</name>
        <dbReference type="ChEBI" id="CHEBI:37565"/>
        <label>2</label>
    </ligand>
</feature>
<dbReference type="Gene3D" id="3.30.300.20">
    <property type="match status" value="1"/>
</dbReference>
<feature type="binding site" evidence="8">
    <location>
        <begin position="315"/>
        <end position="318"/>
    </location>
    <ligand>
        <name>GTP</name>
        <dbReference type="ChEBI" id="CHEBI:37565"/>
        <label>2</label>
    </ligand>
</feature>
<sequence length="471" mass="51695">MTTPTIAIVGRPNVGKSAIFNRMVGRRIAIVHDQPGVTRDRLSAPARITDYEALVVDTGGIGSTLDDGFAEQVALEADIALNAADLIMFVCDCRDHLTPIDKSIAARLHKSEVPVLLVLNKADTDKQELNLGEFAELGFADFVFTSAAHGRGFAELAAKLNAQLKALGAAPHRAETAPDTEPGEEPEREEVSADSPIKVAVVGRPNAGKSSLINAILCDRRTIVSDVAGTTRDAIDVPYSREDKNYVLIDTAGMRPRSKRDTSVEVFSAMRSEKAIRRSDICLLVIDMAAGVTQQDRRIGSIIAKESKPCIIVVNKFDLYCPDAPLSARKEAVREHIRENLFFLDYAPVAIVSAKRSEGIDGIFKSIARVQQEALNMPGTGELNRLLQRAMEMNPPGQHRVLHKRLKLFYATTAVNEKYTTIPVPTYVLFVNDKRLLSDSYAQYLRNTIRSRIKAAGVPIVLSPRSRVRND</sequence>
<dbReference type="InterPro" id="IPR006073">
    <property type="entry name" value="GTP-bd"/>
</dbReference>
<dbReference type="GO" id="GO:0043022">
    <property type="term" value="F:ribosome binding"/>
    <property type="evidence" value="ECO:0007669"/>
    <property type="project" value="TreeGrafter"/>
</dbReference>
<dbReference type="AlphaFoldDB" id="A0A9D1VC81"/>
<dbReference type="GO" id="GO:0005525">
    <property type="term" value="F:GTP binding"/>
    <property type="evidence" value="ECO:0007669"/>
    <property type="project" value="UniProtKB-UniRule"/>
</dbReference>
<dbReference type="GO" id="GO:0042254">
    <property type="term" value="P:ribosome biogenesis"/>
    <property type="evidence" value="ECO:0007669"/>
    <property type="project" value="UniProtKB-KW"/>
</dbReference>
<evidence type="ECO:0000256" key="8">
    <source>
        <dbReference type="HAMAP-Rule" id="MF_00195"/>
    </source>
</evidence>
<dbReference type="Gene3D" id="3.40.50.300">
    <property type="entry name" value="P-loop containing nucleotide triphosphate hydrolases"/>
    <property type="match status" value="2"/>
</dbReference>
<dbReference type="Pfam" id="PF01926">
    <property type="entry name" value="MMR_HSR1"/>
    <property type="match status" value="2"/>
</dbReference>
<comment type="similarity">
    <text evidence="1 8 9 10">Belongs to the TRAFAC class TrmE-Era-EngA-EngB-Septin-like GTPase superfamily. EngA (Der) GTPase family.</text>
</comment>
<evidence type="ECO:0000256" key="11">
    <source>
        <dbReference type="SAM" id="MobiDB-lite"/>
    </source>
</evidence>
<dbReference type="PANTHER" id="PTHR43834:SF6">
    <property type="entry name" value="GTPASE DER"/>
    <property type="match status" value="1"/>
</dbReference>
<feature type="domain" description="EngA-type G" evidence="12">
    <location>
        <begin position="4"/>
        <end position="168"/>
    </location>
</feature>
<dbReference type="FunFam" id="3.40.50.300:FF:000040">
    <property type="entry name" value="GTPase Der"/>
    <property type="match status" value="1"/>
</dbReference>
<evidence type="ECO:0000259" key="12">
    <source>
        <dbReference type="PROSITE" id="PS51712"/>
    </source>
</evidence>
<protein>
    <recommendedName>
        <fullName evidence="2 8">GTPase Der</fullName>
    </recommendedName>
    <alternativeName>
        <fullName evidence="7 8">GTP-binding protein EngA</fullName>
    </alternativeName>
</protein>
<name>A0A9D1VC81_9BACT</name>
<dbReference type="NCBIfam" id="TIGR03594">
    <property type="entry name" value="GTPase_EngA"/>
    <property type="match status" value="1"/>
</dbReference>
<feature type="binding site" evidence="8">
    <location>
        <begin position="57"/>
        <end position="61"/>
    </location>
    <ligand>
        <name>GTP</name>
        <dbReference type="ChEBI" id="CHEBI:37565"/>
        <label>1</label>
    </ligand>
</feature>
<dbReference type="GO" id="GO:0016787">
    <property type="term" value="F:hydrolase activity"/>
    <property type="evidence" value="ECO:0007669"/>
    <property type="project" value="UniProtKB-KW"/>
</dbReference>
<dbReference type="Pfam" id="PF14714">
    <property type="entry name" value="KH_dom-like"/>
    <property type="match status" value="1"/>
</dbReference>
<comment type="function">
    <text evidence="8 10">GTPase that plays an essential role in the late steps of ribosome biogenesis.</text>
</comment>
<reference evidence="13" key="1">
    <citation type="journal article" date="2021" name="PeerJ">
        <title>Extensive microbial diversity within the chicken gut microbiome revealed by metagenomics and culture.</title>
        <authorList>
            <person name="Gilroy R."/>
            <person name="Ravi A."/>
            <person name="Getino M."/>
            <person name="Pursley I."/>
            <person name="Horton D.L."/>
            <person name="Alikhan N.F."/>
            <person name="Baker D."/>
            <person name="Gharbi K."/>
            <person name="Hall N."/>
            <person name="Watson M."/>
            <person name="Adriaenssens E.M."/>
            <person name="Foster-Nyarko E."/>
            <person name="Jarju S."/>
            <person name="Secka A."/>
            <person name="Antonio M."/>
            <person name="Oren A."/>
            <person name="Chaudhuri R.R."/>
            <person name="La Ragione R."/>
            <person name="Hildebrand F."/>
            <person name="Pallen M.J."/>
        </authorList>
    </citation>
    <scope>NUCLEOTIDE SEQUENCE</scope>
    <source>
        <strain evidence="13">14975</strain>
    </source>
</reference>
<feature type="binding site" evidence="8">
    <location>
        <begin position="120"/>
        <end position="123"/>
    </location>
    <ligand>
        <name>GTP</name>
        <dbReference type="ChEBI" id="CHEBI:37565"/>
        <label>1</label>
    </ligand>
</feature>
<dbReference type="NCBIfam" id="TIGR00231">
    <property type="entry name" value="small_GTP"/>
    <property type="match status" value="2"/>
</dbReference>
<comment type="caution">
    <text evidence="13">The sequence shown here is derived from an EMBL/GenBank/DDBJ whole genome shotgun (WGS) entry which is preliminary data.</text>
</comment>
<keyword evidence="5 8" id="KW-0547">Nucleotide-binding</keyword>
<dbReference type="SUPFAM" id="SSF52540">
    <property type="entry name" value="P-loop containing nucleoside triphosphate hydrolases"/>
    <property type="match status" value="2"/>
</dbReference>
<dbReference type="InterPro" id="IPR005225">
    <property type="entry name" value="Small_GTP-bd"/>
</dbReference>
<dbReference type="PROSITE" id="PS51712">
    <property type="entry name" value="G_ENGA"/>
    <property type="match status" value="2"/>
</dbReference>
<evidence type="ECO:0000256" key="7">
    <source>
        <dbReference type="ARBA" id="ARBA00032345"/>
    </source>
</evidence>
<dbReference type="CDD" id="cd01895">
    <property type="entry name" value="EngA2"/>
    <property type="match status" value="1"/>
</dbReference>
<dbReference type="InterPro" id="IPR016484">
    <property type="entry name" value="GTPase_Der"/>
</dbReference>
<feature type="region of interest" description="Disordered" evidence="11">
    <location>
        <begin position="170"/>
        <end position="195"/>
    </location>
</feature>
<dbReference type="EMBL" id="DXFQ01000106">
    <property type="protein sequence ID" value="HIX20125.1"/>
    <property type="molecule type" value="Genomic_DNA"/>
</dbReference>
<dbReference type="PANTHER" id="PTHR43834">
    <property type="entry name" value="GTPASE DER"/>
    <property type="match status" value="1"/>
</dbReference>
<evidence type="ECO:0000256" key="10">
    <source>
        <dbReference type="RuleBase" id="RU004481"/>
    </source>
</evidence>
<feature type="binding site" evidence="8">
    <location>
        <begin position="10"/>
        <end position="17"/>
    </location>
    <ligand>
        <name>GTP</name>
        <dbReference type="ChEBI" id="CHEBI:37565"/>
        <label>1</label>
    </ligand>
</feature>
<evidence type="ECO:0000313" key="13">
    <source>
        <dbReference type="EMBL" id="HIX20125.1"/>
    </source>
</evidence>
<dbReference type="Proteomes" id="UP000823964">
    <property type="component" value="Unassembled WGS sequence"/>
</dbReference>
<evidence type="ECO:0000256" key="3">
    <source>
        <dbReference type="ARBA" id="ARBA00022517"/>
    </source>
</evidence>
<feature type="domain" description="EngA-type G" evidence="12">
    <location>
        <begin position="197"/>
        <end position="375"/>
    </location>
</feature>
<evidence type="ECO:0000256" key="6">
    <source>
        <dbReference type="ARBA" id="ARBA00023134"/>
    </source>
</evidence>
<accession>A0A9D1VC81</accession>
<dbReference type="InterPro" id="IPR015946">
    <property type="entry name" value="KH_dom-like_a/b"/>
</dbReference>
<dbReference type="CDD" id="cd01894">
    <property type="entry name" value="EngA1"/>
    <property type="match status" value="1"/>
</dbReference>
<evidence type="ECO:0000256" key="5">
    <source>
        <dbReference type="ARBA" id="ARBA00022741"/>
    </source>
</evidence>
<proteinExistence type="inferred from homology"/>
<evidence type="ECO:0000313" key="14">
    <source>
        <dbReference type="Proteomes" id="UP000823964"/>
    </source>
</evidence>
<dbReference type="InterPro" id="IPR032859">
    <property type="entry name" value="KH_dom-like"/>
</dbReference>
<evidence type="ECO:0000256" key="2">
    <source>
        <dbReference type="ARBA" id="ARBA00020953"/>
    </source>
</evidence>
<dbReference type="PIRSF" id="PIRSF006485">
    <property type="entry name" value="GTP-binding_EngA"/>
    <property type="match status" value="1"/>
</dbReference>
<reference evidence="13" key="2">
    <citation type="submission" date="2021-04" db="EMBL/GenBank/DDBJ databases">
        <authorList>
            <person name="Gilroy R."/>
        </authorList>
    </citation>
    <scope>NUCLEOTIDE SEQUENCE</scope>
    <source>
        <strain evidence="13">14975</strain>
    </source>
</reference>
<evidence type="ECO:0000256" key="1">
    <source>
        <dbReference type="ARBA" id="ARBA00008279"/>
    </source>
</evidence>
<comment type="subunit">
    <text evidence="8">Associates with the 50S ribosomal subunit.</text>
</comment>
<dbReference type="HAMAP" id="MF_00195">
    <property type="entry name" value="GTPase_Der"/>
    <property type="match status" value="1"/>
</dbReference>
<keyword evidence="3 8" id="KW-0690">Ribosome biogenesis</keyword>
<keyword evidence="13" id="KW-0378">Hydrolase</keyword>
<feature type="binding site" evidence="8">
    <location>
        <begin position="203"/>
        <end position="210"/>
    </location>
    <ligand>
        <name>GTP</name>
        <dbReference type="ChEBI" id="CHEBI:37565"/>
        <label>2</label>
    </ligand>
</feature>